<comment type="caution">
    <text evidence="3">The sequence shown here is derived from an EMBL/GenBank/DDBJ whole genome shotgun (WGS) entry which is preliminary data.</text>
</comment>
<dbReference type="Gene3D" id="3.40.50.300">
    <property type="entry name" value="P-loop containing nucleotide triphosphate hydrolases"/>
    <property type="match status" value="1"/>
</dbReference>
<dbReference type="EMBL" id="MVDD01000008">
    <property type="protein sequence ID" value="PKQ62523.1"/>
    <property type="molecule type" value="Genomic_DNA"/>
</dbReference>
<keyword evidence="4" id="KW-1185">Reference proteome</keyword>
<dbReference type="InterPro" id="IPR027417">
    <property type="entry name" value="P-loop_NTPase"/>
</dbReference>
<accession>A0A2N3HWW7</accession>
<feature type="domain" description="KAP NTPase" evidence="2">
    <location>
        <begin position="29"/>
        <end position="380"/>
    </location>
</feature>
<dbReference type="RefSeq" id="WP_101261766.1">
    <property type="nucleotide sequence ID" value="NZ_MVDD01000008.1"/>
</dbReference>
<feature type="transmembrane region" description="Helical" evidence="1">
    <location>
        <begin position="170"/>
        <end position="188"/>
    </location>
</feature>
<evidence type="ECO:0000313" key="4">
    <source>
        <dbReference type="Proteomes" id="UP000233535"/>
    </source>
</evidence>
<evidence type="ECO:0000256" key="1">
    <source>
        <dbReference type="SAM" id="Phobius"/>
    </source>
</evidence>
<evidence type="ECO:0000259" key="2">
    <source>
        <dbReference type="Pfam" id="PF07693"/>
    </source>
</evidence>
<dbReference type="SUPFAM" id="SSF52540">
    <property type="entry name" value="P-loop containing nucleoside triphosphate hydrolases"/>
    <property type="match status" value="1"/>
</dbReference>
<evidence type="ECO:0000313" key="3">
    <source>
        <dbReference type="EMBL" id="PKQ62523.1"/>
    </source>
</evidence>
<name>A0A2N3HWW7_9BACT</name>
<feature type="transmembrane region" description="Helical" evidence="1">
    <location>
        <begin position="138"/>
        <end position="158"/>
    </location>
</feature>
<keyword evidence="1" id="KW-1133">Transmembrane helix</keyword>
<proteinExistence type="predicted"/>
<reference evidence="3 4" key="1">
    <citation type="journal article" date="2017" name="Front. Microbiol.">
        <title>Labilibaculum manganireducens gen. nov., sp. nov. and Labilibaculum filiforme sp. nov., Novel Bacteroidetes Isolated from Subsurface Sediments of the Baltic Sea.</title>
        <authorList>
            <person name="Vandieken V."/>
            <person name="Marshall I.P."/>
            <person name="Niemann H."/>
            <person name="Engelen B."/>
            <person name="Cypionka H."/>
        </authorList>
    </citation>
    <scope>NUCLEOTIDE SEQUENCE [LARGE SCALE GENOMIC DNA]</scope>
    <source>
        <strain evidence="3 4">59.16B</strain>
    </source>
</reference>
<keyword evidence="1" id="KW-0472">Membrane</keyword>
<dbReference type="Proteomes" id="UP000233535">
    <property type="component" value="Unassembled WGS sequence"/>
</dbReference>
<dbReference type="InterPro" id="IPR011646">
    <property type="entry name" value="KAP_P-loop"/>
</dbReference>
<dbReference type="AlphaFoldDB" id="A0A2N3HWW7"/>
<gene>
    <name evidence="3" type="ORF">BZG02_12430</name>
</gene>
<dbReference type="Pfam" id="PF07693">
    <property type="entry name" value="KAP_NTPase"/>
    <property type="match status" value="1"/>
</dbReference>
<protein>
    <recommendedName>
        <fullName evidence="2">KAP NTPase domain-containing protein</fullName>
    </recommendedName>
</protein>
<sequence length="1057" mass="122805">MTTQTKYPTFLKNSPIGKDQFEGQSQQTIATSIADQLKANSCKMIGIDGGWGTGKSNLVMIVENLLKVKNSENTQNFHFFTYDAWGHQEDIQRRAILEELTEDLTTKLSKFESDKWKDKLKNLLAKNKETNTTAKPSLSIGIIISVLVVVFTPILKILTEKIESPYLKTLIVAIPLLFLMVVFFRTLYKLPKEKITRKERYKLALQKLFEIYQKDKIEKTTYETISEEEPSVKKFRDWMKEIEEDLSNDRLVLVFDNMDRLPRLKVQELWSSIHVFFAETDYKNINIIVPFDRAHIRTAFKENGDQDCYGDDYINKTFSVIYRVSLPILSNWKNYFKEKWDDAFGKIDPELKQVLQIYDALTETITPRGIIAFINEFVSIKILTKETIPHKYIALFILGKTKILEKPLEEIITPTYLKGLSFIYDGDEEMQKCVTALTYQIPADNALQVVYSKKLQDSLSNADIDTIKLISQTKEFEDILLAIIPDITNIENAILMLNNINSEAYVTKGMENDIWELIYRRSKEVQNNTQKIKDFQKVLFNRIKDKLGYIRSIISVMTDSNKKFNATDYYNSINELINQIKDKQYDIDLLKELEPKETDTEDFISFIETAKHSYKKYKVVTDANMLDESLASKKIDELKAINYVRYIYGDYELDLYRGKIKEYIQSNSGTLEHFKILIKQYKEVSDKFDVDIPDSTIYTHFNTLTKNDDFYYDLLAMRIAKQNNFNSSYTSIFNTLLSSNDTDDVIKLTNKINFYINYSDYLIGLKLFSAYSLYKSVAKKLTENNNGNQKANILTLLKNFQFICDSAEISHKSLITKLDGWPHTRVNVENIKENVSIDLIDQTLEVNNTLIDHIRAILTEYLNSISEELWKDYFKSPSSYEVEMALMLNYKWNTNAINAFKFTLKEIAIGNIPIPNKENWDKIVSSIDSSGRKLVAVFNDVRDVFISTAEMSLPLFTFFGNWLFNFSTLDKKQESLRRILPTLLLKDQYCRDLIFKNKDKLPEIILKAGEDEAFDFKEALKEMAITSEDENIKDIAIYLGVEFPKDEPLETESTSIK</sequence>
<dbReference type="OrthoDB" id="88903at2"/>
<organism evidence="3 4">
    <name type="scientific">Labilibaculum filiforme</name>
    <dbReference type="NCBI Taxonomy" id="1940526"/>
    <lineage>
        <taxon>Bacteria</taxon>
        <taxon>Pseudomonadati</taxon>
        <taxon>Bacteroidota</taxon>
        <taxon>Bacteroidia</taxon>
        <taxon>Marinilabiliales</taxon>
        <taxon>Marinifilaceae</taxon>
        <taxon>Labilibaculum</taxon>
    </lineage>
</organism>
<keyword evidence="1" id="KW-0812">Transmembrane</keyword>